<reference evidence="1" key="1">
    <citation type="submission" date="2017-05" db="UniProtKB">
        <authorList>
            <consortium name="EnsemblMetazoa"/>
        </authorList>
    </citation>
    <scope>IDENTIFICATION</scope>
</reference>
<dbReference type="EnsemblMetazoa" id="Aqu2.1.36849_001">
    <property type="protein sequence ID" value="Aqu2.1.36849_001"/>
    <property type="gene ID" value="Aqu2.1.36849"/>
</dbReference>
<protein>
    <recommendedName>
        <fullName evidence="2">Inosine/uridine-preferring nucleoside hydrolase domain-containing protein</fullName>
    </recommendedName>
</protein>
<accession>A0A1X7VAS8</accession>
<organism evidence="1">
    <name type="scientific">Amphimedon queenslandica</name>
    <name type="common">Sponge</name>
    <dbReference type="NCBI Taxonomy" id="400682"/>
    <lineage>
        <taxon>Eukaryota</taxon>
        <taxon>Metazoa</taxon>
        <taxon>Porifera</taxon>
        <taxon>Demospongiae</taxon>
        <taxon>Heteroscleromorpha</taxon>
        <taxon>Haplosclerida</taxon>
        <taxon>Niphatidae</taxon>
        <taxon>Amphimedon</taxon>
    </lineage>
</organism>
<dbReference type="Gene3D" id="3.90.245.10">
    <property type="entry name" value="Ribonucleoside hydrolase-like"/>
    <property type="match status" value="1"/>
</dbReference>
<evidence type="ECO:0000313" key="1">
    <source>
        <dbReference type="EnsemblMetazoa" id="Aqu2.1.36849_001"/>
    </source>
</evidence>
<dbReference type="AlphaFoldDB" id="A0A1X7VAS8"/>
<dbReference type="InParanoid" id="A0A1X7VAS8"/>
<name>A0A1X7VAS8_AMPQE</name>
<dbReference type="GO" id="GO:0016799">
    <property type="term" value="F:hydrolase activity, hydrolyzing N-glycosyl compounds"/>
    <property type="evidence" value="ECO:0007669"/>
    <property type="project" value="InterPro"/>
</dbReference>
<dbReference type="InterPro" id="IPR036452">
    <property type="entry name" value="Ribo_hydro-like"/>
</dbReference>
<sequence>MPRLKSNMMLTAIFCFSLFLLSVLVLFYLKHHRNSAKQPVILLFIDAPDPDNPAAALALLKHLQPSCLHIILTGRPVDFHIGKYKSNIYERHGHEKFVINHSERLLEDSAARLSTYFDKCNIGHQIKLYNGGIAPCAPLSDAVHDWDFLYDRKDLITLNGCDEGEILSPEQYEELVSKYNEMSKGRREREFLSILRYFHLIPLDNLKCEILRKSCREIIVYIGGPTTAVPQLFDSEVLRLKVTNLYGMFGALEPGKGTLLKNQFNVACDIESACQVFVEDMFPKIKKFLITTETAKMRPLIVSSHHLKQFGAFSHVVELQLLWESTHKNKEQPLFDVIPVMASLDKYEPYFVWSEKKAVLKDKQFCLLNSHSSNLLVSHDFVGNIDLYVDFLVKLWY</sequence>
<evidence type="ECO:0008006" key="2">
    <source>
        <dbReference type="Google" id="ProtNLM"/>
    </source>
</evidence>
<proteinExistence type="predicted"/>